<evidence type="ECO:0000313" key="3">
    <source>
        <dbReference type="Proteomes" id="UP000053259"/>
    </source>
</evidence>
<evidence type="ECO:0000313" key="2">
    <source>
        <dbReference type="EMBL" id="KIW05822.1"/>
    </source>
</evidence>
<reference evidence="2 3" key="1">
    <citation type="submission" date="2015-01" db="EMBL/GenBank/DDBJ databases">
        <title>The Genome Sequence of Ochroconis gallopava CBS43764.</title>
        <authorList>
            <consortium name="The Broad Institute Genomics Platform"/>
            <person name="Cuomo C."/>
            <person name="de Hoog S."/>
            <person name="Gorbushina A."/>
            <person name="Stielow B."/>
            <person name="Teixiera M."/>
            <person name="Abouelleil A."/>
            <person name="Chapman S.B."/>
            <person name="Priest M."/>
            <person name="Young S.K."/>
            <person name="Wortman J."/>
            <person name="Nusbaum C."/>
            <person name="Birren B."/>
        </authorList>
    </citation>
    <scope>NUCLEOTIDE SEQUENCE [LARGE SCALE GENOMIC DNA]</scope>
    <source>
        <strain evidence="2 3">CBS 43764</strain>
    </source>
</reference>
<protein>
    <submittedName>
        <fullName evidence="2">Uncharacterized protein</fullName>
    </submittedName>
</protein>
<proteinExistence type="predicted"/>
<dbReference type="RefSeq" id="XP_016215691.1">
    <property type="nucleotide sequence ID" value="XM_016356168.1"/>
</dbReference>
<dbReference type="EMBL" id="KN847536">
    <property type="protein sequence ID" value="KIW05822.1"/>
    <property type="molecule type" value="Genomic_DNA"/>
</dbReference>
<dbReference type="Proteomes" id="UP000053259">
    <property type="component" value="Unassembled WGS sequence"/>
</dbReference>
<evidence type="ECO:0000256" key="1">
    <source>
        <dbReference type="SAM" id="MobiDB-lite"/>
    </source>
</evidence>
<accession>A0A0D1YYP3</accession>
<dbReference type="VEuPathDB" id="FungiDB:PV09_03028"/>
<feature type="compositionally biased region" description="Basic residues" evidence="1">
    <location>
        <begin position="58"/>
        <end position="70"/>
    </location>
</feature>
<gene>
    <name evidence="2" type="ORF">PV09_03028</name>
</gene>
<dbReference type="InParanoid" id="A0A0D1YYP3"/>
<sequence length="116" mass="13449">MHKFMHPDLIARLPRSIRQTDQPTIRPSPHPSKSFIQSDGRANATGKQENGKKQTGQGRKKRKKRKKKKAVLLTCSTVPRKIRRPLPSAPPIRPSYSRRRLYCIHLIYLSRKETLT</sequence>
<dbReference type="HOGENOM" id="CLU_2098713_0_0_1"/>
<name>A0A0D1YYP3_9PEZI</name>
<dbReference type="GeneID" id="27311001"/>
<keyword evidence="3" id="KW-1185">Reference proteome</keyword>
<dbReference type="AlphaFoldDB" id="A0A0D1YYP3"/>
<organism evidence="2 3">
    <name type="scientific">Verruconis gallopava</name>
    <dbReference type="NCBI Taxonomy" id="253628"/>
    <lineage>
        <taxon>Eukaryota</taxon>
        <taxon>Fungi</taxon>
        <taxon>Dikarya</taxon>
        <taxon>Ascomycota</taxon>
        <taxon>Pezizomycotina</taxon>
        <taxon>Dothideomycetes</taxon>
        <taxon>Pleosporomycetidae</taxon>
        <taxon>Venturiales</taxon>
        <taxon>Sympoventuriaceae</taxon>
        <taxon>Verruconis</taxon>
    </lineage>
</organism>
<feature type="region of interest" description="Disordered" evidence="1">
    <location>
        <begin position="1"/>
        <end position="94"/>
    </location>
</feature>